<dbReference type="Proteomes" id="UP000613208">
    <property type="component" value="Unassembled WGS sequence"/>
</dbReference>
<dbReference type="Gene3D" id="1.10.10.10">
    <property type="entry name" value="Winged helix-like DNA-binding domain superfamily/Winged helix DNA-binding domain"/>
    <property type="match status" value="1"/>
</dbReference>
<comment type="caution">
    <text evidence="5">The sequence shown here is derived from an EMBL/GenBank/DDBJ whole genome shotgun (WGS) entry which is preliminary data.</text>
</comment>
<evidence type="ECO:0000259" key="4">
    <source>
        <dbReference type="PROSITE" id="PS50949"/>
    </source>
</evidence>
<organism evidence="5 6">
    <name type="scientific">Anaerostipes butyraticus</name>
    <dbReference type="NCBI Taxonomy" id="645466"/>
    <lineage>
        <taxon>Bacteria</taxon>
        <taxon>Bacillati</taxon>
        <taxon>Bacillota</taxon>
        <taxon>Clostridia</taxon>
        <taxon>Lachnospirales</taxon>
        <taxon>Lachnospiraceae</taxon>
        <taxon>Anaerostipes</taxon>
    </lineage>
</organism>
<dbReference type="PANTHER" id="PTHR43537">
    <property type="entry name" value="TRANSCRIPTIONAL REGULATOR, GNTR FAMILY"/>
    <property type="match status" value="1"/>
</dbReference>
<dbReference type="PROSITE" id="PS50949">
    <property type="entry name" value="HTH_GNTR"/>
    <property type="match status" value="1"/>
</dbReference>
<dbReference type="InterPro" id="IPR036388">
    <property type="entry name" value="WH-like_DNA-bd_sf"/>
</dbReference>
<dbReference type="SMART" id="SM00345">
    <property type="entry name" value="HTH_GNTR"/>
    <property type="match status" value="1"/>
</dbReference>
<dbReference type="Gene3D" id="1.20.120.530">
    <property type="entry name" value="GntR ligand-binding domain-like"/>
    <property type="match status" value="1"/>
</dbReference>
<evidence type="ECO:0000256" key="3">
    <source>
        <dbReference type="ARBA" id="ARBA00023163"/>
    </source>
</evidence>
<keyword evidence="1" id="KW-0805">Transcription regulation</keyword>
<sequence length="231" mass="27282">MKKQKKAYKIVIDYIKQQIRNRELMIGELLPPERELSEKLGVSRNSVREALKILSVIGVISSRQGAGNYVSCDFDHYLVDTFSMMFILGELDYDQINQIRIGLEMQAYALAVKYADNSEILQMQEYVEKLDRSQNEEENTLWDKKIHYAIAKASRNVLIQNILNALSEVMDVFIEDMRREILRTEERKEMLQEFHKQMVEYLIKRDAKNGQKALMQHFEMIDQIIHEEMKI</sequence>
<keyword evidence="6" id="KW-1185">Reference proteome</keyword>
<reference evidence="5" key="1">
    <citation type="submission" date="2020-06" db="EMBL/GenBank/DDBJ databases">
        <title>Characterization of fructooligosaccharide metabolism and fructooligosaccharide-degrading enzymes in human commensal butyrate producers.</title>
        <authorList>
            <person name="Tanno H."/>
            <person name="Fujii T."/>
            <person name="Hirano K."/>
            <person name="Maeno S."/>
            <person name="Tonozuka T."/>
            <person name="Sakamoto M."/>
            <person name="Ohkuma M."/>
            <person name="Tochio T."/>
            <person name="Endo A."/>
        </authorList>
    </citation>
    <scope>NUCLEOTIDE SEQUENCE</scope>
    <source>
        <strain evidence="5">JCM 17466</strain>
    </source>
</reference>
<feature type="domain" description="HTH gntR-type" evidence="4">
    <location>
        <begin position="5"/>
        <end position="73"/>
    </location>
</feature>
<gene>
    <name evidence="5" type="ORF">ANBU17_31710</name>
</gene>
<evidence type="ECO:0000313" key="6">
    <source>
        <dbReference type="Proteomes" id="UP000613208"/>
    </source>
</evidence>
<protein>
    <submittedName>
        <fullName evidence="5">GntR family transcriptional regulator</fullName>
    </submittedName>
</protein>
<dbReference type="CDD" id="cd07377">
    <property type="entry name" value="WHTH_GntR"/>
    <property type="match status" value="1"/>
</dbReference>
<dbReference type="GO" id="GO:0003677">
    <property type="term" value="F:DNA binding"/>
    <property type="evidence" value="ECO:0007669"/>
    <property type="project" value="UniProtKB-KW"/>
</dbReference>
<keyword evidence="2" id="KW-0238">DNA-binding</keyword>
<dbReference type="RefSeq" id="WP_201312464.1">
    <property type="nucleotide sequence ID" value="NZ_BLYI01000077.1"/>
</dbReference>
<dbReference type="PRINTS" id="PR00035">
    <property type="entry name" value="HTHGNTR"/>
</dbReference>
<evidence type="ECO:0000256" key="2">
    <source>
        <dbReference type="ARBA" id="ARBA00023125"/>
    </source>
</evidence>
<dbReference type="InterPro" id="IPR000524">
    <property type="entry name" value="Tscrpt_reg_HTH_GntR"/>
</dbReference>
<evidence type="ECO:0000256" key="1">
    <source>
        <dbReference type="ARBA" id="ARBA00023015"/>
    </source>
</evidence>
<accession>A0A916Q9H8</accession>
<evidence type="ECO:0000313" key="5">
    <source>
        <dbReference type="EMBL" id="GFO86824.1"/>
    </source>
</evidence>
<dbReference type="SUPFAM" id="SSF48008">
    <property type="entry name" value="GntR ligand-binding domain-like"/>
    <property type="match status" value="1"/>
</dbReference>
<dbReference type="SUPFAM" id="SSF46785">
    <property type="entry name" value="Winged helix' DNA-binding domain"/>
    <property type="match status" value="1"/>
</dbReference>
<dbReference type="InterPro" id="IPR011711">
    <property type="entry name" value="GntR_C"/>
</dbReference>
<dbReference type="InterPro" id="IPR008920">
    <property type="entry name" value="TF_FadR/GntR_C"/>
</dbReference>
<dbReference type="AlphaFoldDB" id="A0A916Q9H8"/>
<dbReference type="GO" id="GO:0003700">
    <property type="term" value="F:DNA-binding transcription factor activity"/>
    <property type="evidence" value="ECO:0007669"/>
    <property type="project" value="InterPro"/>
</dbReference>
<dbReference type="Pfam" id="PF07729">
    <property type="entry name" value="FCD"/>
    <property type="match status" value="1"/>
</dbReference>
<dbReference type="InterPro" id="IPR036390">
    <property type="entry name" value="WH_DNA-bd_sf"/>
</dbReference>
<keyword evidence="3" id="KW-0804">Transcription</keyword>
<name>A0A916Q9H8_9FIRM</name>
<dbReference type="SMART" id="SM00895">
    <property type="entry name" value="FCD"/>
    <property type="match status" value="1"/>
</dbReference>
<dbReference type="EMBL" id="BLYI01000077">
    <property type="protein sequence ID" value="GFO86824.1"/>
    <property type="molecule type" value="Genomic_DNA"/>
</dbReference>
<proteinExistence type="predicted"/>
<dbReference type="Pfam" id="PF00392">
    <property type="entry name" value="GntR"/>
    <property type="match status" value="1"/>
</dbReference>
<dbReference type="PANTHER" id="PTHR43537:SF5">
    <property type="entry name" value="UXU OPERON TRANSCRIPTIONAL REGULATOR"/>
    <property type="match status" value="1"/>
</dbReference>